<dbReference type="Gene3D" id="3.30.1300.90">
    <property type="entry name" value="PilM protein, N-terminal domain"/>
    <property type="match status" value="1"/>
</dbReference>
<sequence>MWMTGIAVFLLGMRALFGSWASPPLVRFNRADALAQDYVVYRNAVIGYVQSHPGATGTLGLGVLSLPSGWQPLVPLGNRIQGGQVLVWGDLPSASQRDAERDSGWSPAMGVAEIKGGVEVGYSESEGTWFPVPSRVPVGALVSDVGVD</sequence>
<dbReference type="InterPro" id="IPR009987">
    <property type="entry name" value="IM_PilM"/>
</dbReference>
<comment type="caution">
    <text evidence="1">The sequence shown here is derived from an EMBL/GenBank/DDBJ whole genome shotgun (WGS) entry which is preliminary data.</text>
</comment>
<name>T0ZVX1_9ZZZZ</name>
<dbReference type="EMBL" id="AUZY01007775">
    <property type="protein sequence ID" value="EQD48787.1"/>
    <property type="molecule type" value="Genomic_DNA"/>
</dbReference>
<protein>
    <submittedName>
        <fullName evidence="1">Type IV pilus protein PilM</fullName>
    </submittedName>
</protein>
<proteinExistence type="predicted"/>
<gene>
    <name evidence="1" type="ORF">B1B_11922</name>
</gene>
<reference evidence="1" key="2">
    <citation type="journal article" date="2014" name="ISME J.">
        <title>Microbial stratification in low pH oxic and suboxic macroscopic growths along an acid mine drainage.</title>
        <authorList>
            <person name="Mendez-Garcia C."/>
            <person name="Mesa V."/>
            <person name="Sprenger R.R."/>
            <person name="Richter M."/>
            <person name="Diez M.S."/>
            <person name="Solano J."/>
            <person name="Bargiela R."/>
            <person name="Golyshina O.V."/>
            <person name="Manteca A."/>
            <person name="Ramos J.L."/>
            <person name="Gallego J.R."/>
            <person name="Llorente I."/>
            <person name="Martins Dos Santos V.A."/>
            <person name="Jensen O.N."/>
            <person name="Pelaez A.I."/>
            <person name="Sanchez J."/>
            <person name="Ferrer M."/>
        </authorList>
    </citation>
    <scope>NUCLEOTIDE SEQUENCE</scope>
</reference>
<evidence type="ECO:0000313" key="1">
    <source>
        <dbReference type="EMBL" id="EQD48787.1"/>
    </source>
</evidence>
<dbReference type="InterPro" id="IPR041883">
    <property type="entry name" value="PilM_N-ter"/>
</dbReference>
<dbReference type="AlphaFoldDB" id="T0ZVX1"/>
<reference evidence="1" key="1">
    <citation type="submission" date="2013-08" db="EMBL/GenBank/DDBJ databases">
        <authorList>
            <person name="Mendez C."/>
            <person name="Richter M."/>
            <person name="Ferrer M."/>
            <person name="Sanchez J."/>
        </authorList>
    </citation>
    <scope>NUCLEOTIDE SEQUENCE</scope>
</reference>
<accession>T0ZVX1</accession>
<organism evidence="1">
    <name type="scientific">mine drainage metagenome</name>
    <dbReference type="NCBI Taxonomy" id="410659"/>
    <lineage>
        <taxon>unclassified sequences</taxon>
        <taxon>metagenomes</taxon>
        <taxon>ecological metagenomes</taxon>
    </lineage>
</organism>
<dbReference type="Pfam" id="PF07419">
    <property type="entry name" value="PilM"/>
    <property type="match status" value="1"/>
</dbReference>